<proteinExistence type="predicted"/>
<organism evidence="2">
    <name type="scientific">viral metagenome</name>
    <dbReference type="NCBI Taxonomy" id="1070528"/>
    <lineage>
        <taxon>unclassified sequences</taxon>
        <taxon>metagenomes</taxon>
        <taxon>organismal metagenomes</taxon>
    </lineage>
</organism>
<dbReference type="InterPro" id="IPR013087">
    <property type="entry name" value="Znf_C2H2_type"/>
</dbReference>
<dbReference type="AlphaFoldDB" id="A0A6C0JHL6"/>
<evidence type="ECO:0000313" key="2">
    <source>
        <dbReference type="EMBL" id="QHU05079.1"/>
    </source>
</evidence>
<dbReference type="SMART" id="SM00355">
    <property type="entry name" value="ZnF_C2H2"/>
    <property type="match status" value="2"/>
</dbReference>
<feature type="domain" description="C2H2-type" evidence="1">
    <location>
        <begin position="62"/>
        <end position="94"/>
    </location>
</feature>
<name>A0A6C0JHL6_9ZZZZ</name>
<dbReference type="EMBL" id="MN740407">
    <property type="protein sequence ID" value="QHU05079.1"/>
    <property type="molecule type" value="Genomic_DNA"/>
</dbReference>
<evidence type="ECO:0000259" key="1">
    <source>
        <dbReference type="PROSITE" id="PS50157"/>
    </source>
</evidence>
<sequence>MEAKKPQKNPKYSCSDCNFTSGNKKDFNRHMTTRKHSDGSIGSKIGDCGKQQITPLNDNAVFSCINCEKSYMSRGSLWKHKQKCKPCEIPNEKPREEYYNKNEGALTNEMVLELIKQNKELQSVLVEQSSAIMEQSAALMEQNNKLVEITAKGSTHIQNMTNNTTNNNQFNINFFLNEQCKNAVSIIDFVNSLQVQIQDLEKTGKLGYVEGISSIFLKGLRELNVYERPIHCTDLKRETVYVKDKDSWEKESGEKGKLKLAIKQIARKNLRTLPKWQLENPDFVTLDTRENNEYLKIARNSLGGEDDEEEQKFTEKIIRNVLKDVLIDKNTDKK</sequence>
<dbReference type="Gene3D" id="3.30.160.60">
    <property type="entry name" value="Classic Zinc Finger"/>
    <property type="match status" value="1"/>
</dbReference>
<reference evidence="2" key="1">
    <citation type="journal article" date="2020" name="Nature">
        <title>Giant virus diversity and host interactions through global metagenomics.</title>
        <authorList>
            <person name="Schulz F."/>
            <person name="Roux S."/>
            <person name="Paez-Espino D."/>
            <person name="Jungbluth S."/>
            <person name="Walsh D.A."/>
            <person name="Denef V.J."/>
            <person name="McMahon K.D."/>
            <person name="Konstantinidis K.T."/>
            <person name="Eloe-Fadrosh E.A."/>
            <person name="Kyrpides N.C."/>
            <person name="Woyke T."/>
        </authorList>
    </citation>
    <scope>NUCLEOTIDE SEQUENCE</scope>
    <source>
        <strain evidence="2">GVMAG-M-3300027708-5</strain>
    </source>
</reference>
<accession>A0A6C0JHL6</accession>
<dbReference type="PROSITE" id="PS50157">
    <property type="entry name" value="ZINC_FINGER_C2H2_2"/>
    <property type="match status" value="1"/>
</dbReference>
<protein>
    <recommendedName>
        <fullName evidence="1">C2H2-type domain-containing protein</fullName>
    </recommendedName>
</protein>